<dbReference type="Proteomes" id="UP000697472">
    <property type="component" value="Unassembled WGS sequence"/>
</dbReference>
<feature type="transmembrane region" description="Helical" evidence="1">
    <location>
        <begin position="144"/>
        <end position="177"/>
    </location>
</feature>
<organism evidence="2 3">
    <name type="scientific">Streptococcus loxodontisalivarius</name>
    <dbReference type="NCBI Taxonomy" id="1349415"/>
    <lineage>
        <taxon>Bacteria</taxon>
        <taxon>Bacillati</taxon>
        <taxon>Bacillota</taxon>
        <taxon>Bacilli</taxon>
        <taxon>Lactobacillales</taxon>
        <taxon>Streptococcaceae</taxon>
        <taxon>Streptococcus</taxon>
    </lineage>
</organism>
<feature type="transmembrane region" description="Helical" evidence="1">
    <location>
        <begin position="269"/>
        <end position="290"/>
    </location>
</feature>
<proteinExistence type="predicted"/>
<evidence type="ECO:0000256" key="1">
    <source>
        <dbReference type="SAM" id="Phobius"/>
    </source>
</evidence>
<feature type="transmembrane region" description="Helical" evidence="1">
    <location>
        <begin position="236"/>
        <end position="257"/>
    </location>
</feature>
<feature type="transmembrane region" description="Helical" evidence="1">
    <location>
        <begin position="39"/>
        <end position="60"/>
    </location>
</feature>
<keyword evidence="3" id="KW-1185">Reference proteome</keyword>
<keyword evidence="1" id="KW-1133">Transmembrane helix</keyword>
<gene>
    <name evidence="2" type="ORF">JOC28_000193</name>
</gene>
<evidence type="ECO:0000313" key="3">
    <source>
        <dbReference type="Proteomes" id="UP000697472"/>
    </source>
</evidence>
<feature type="transmembrane region" description="Helical" evidence="1">
    <location>
        <begin position="500"/>
        <end position="520"/>
    </location>
</feature>
<comment type="caution">
    <text evidence="2">The sequence shown here is derived from an EMBL/GenBank/DDBJ whole genome shotgun (WGS) entry which is preliminary data.</text>
</comment>
<keyword evidence="1" id="KW-0472">Membrane</keyword>
<evidence type="ECO:0000313" key="2">
    <source>
        <dbReference type="EMBL" id="MBM7641905.1"/>
    </source>
</evidence>
<feature type="transmembrane region" description="Helical" evidence="1">
    <location>
        <begin position="302"/>
        <end position="322"/>
    </location>
</feature>
<keyword evidence="1" id="KW-0812">Transmembrane</keyword>
<accession>A0ABS2PQC2</accession>
<feature type="transmembrane region" description="Helical" evidence="1">
    <location>
        <begin position="334"/>
        <end position="352"/>
    </location>
</feature>
<sequence length="530" mass="61297">MGSDSIFHYNRFYDAAMQIKEGNFSYFISIYGFQQSARIVNAIYGPLFAYFQGLLILLSGNWFRYQLLSRFLIGVIGGSSIYALLRQAKVKKFTSLTLGLFYMTTFAIQYWTMRQGFSSWGAAILPFCFIPAIRFTFYKKVEPIRLAVSVALIFQVHLLSAMLLIMMYVPFFLYGFIKSSDRWLLIRKGLWSVFLFAILTANVWAVLIYLRLQNKLLDPFINETIGVNGVDGNSSYWLFTPVSLVILLLAQLIYVAIRFRTMANWKRVLHLIYFFFIYLSTSFFPWQWLVDNGNSFAQLIQFPFRFFVPATILLLVITGLTVNRFVKWRQVTTWVLLCFAFVGLGQNILTTVQRANKAEQEQYVLQKSRHVYLNGTYDEIKESLTSSNMKTFLELIVKTTPDYVPIYGIRGTQNTYDLYYNRIVLNNDKVDKTVKGNQLILTWTASQGQEIELPIVKYRNTQLELNGQELTAADYDLSVIGTPTVTSKEGKNQLIVSFEVPLWLSGLVIMSLLAWIFLSLQQIYIRTRFA</sequence>
<feature type="transmembrane region" description="Helical" evidence="1">
    <location>
        <begin position="67"/>
        <end position="84"/>
    </location>
</feature>
<name>A0ABS2PQC2_9STRE</name>
<reference evidence="2 3" key="1">
    <citation type="submission" date="2021-01" db="EMBL/GenBank/DDBJ databases">
        <title>Genomic Encyclopedia of Type Strains, Phase IV (KMG-IV): sequencing the most valuable type-strain genomes for metagenomic binning, comparative biology and taxonomic classification.</title>
        <authorList>
            <person name="Goeker M."/>
        </authorList>
    </citation>
    <scope>NUCLEOTIDE SEQUENCE [LARGE SCALE GENOMIC DNA]</scope>
    <source>
        <strain evidence="2 3">DSM 27382</strain>
    </source>
</reference>
<feature type="transmembrane region" description="Helical" evidence="1">
    <location>
        <begin position="120"/>
        <end position="138"/>
    </location>
</feature>
<protein>
    <submittedName>
        <fullName evidence="2">Uncharacterized protein</fullName>
    </submittedName>
</protein>
<dbReference type="EMBL" id="JAFBEH010000002">
    <property type="protein sequence ID" value="MBM7641905.1"/>
    <property type="molecule type" value="Genomic_DNA"/>
</dbReference>
<feature type="transmembrane region" description="Helical" evidence="1">
    <location>
        <begin position="189"/>
        <end position="210"/>
    </location>
</feature>